<gene>
    <name evidence="2" type="ORF">AVEN_82436_1</name>
</gene>
<proteinExistence type="predicted"/>
<evidence type="ECO:0000256" key="1">
    <source>
        <dbReference type="SAM" id="MobiDB-lite"/>
    </source>
</evidence>
<feature type="region of interest" description="Disordered" evidence="1">
    <location>
        <begin position="1"/>
        <end position="82"/>
    </location>
</feature>
<dbReference type="AlphaFoldDB" id="A0A4Y2GW48"/>
<name>A0A4Y2GW48_ARAVE</name>
<accession>A0A4Y2GW48</accession>
<sequence length="82" mass="8860">MYGVNSPTRRMMQNEGPLTNVQENTQHRQQETTDPAQTSNANRQQLTGNKSSALLDPSAQTVSKPLPTTIAAPSTELSPPTP</sequence>
<feature type="compositionally biased region" description="Polar residues" evidence="1">
    <location>
        <begin position="71"/>
        <end position="82"/>
    </location>
</feature>
<feature type="compositionally biased region" description="Polar residues" evidence="1">
    <location>
        <begin position="32"/>
        <end position="63"/>
    </location>
</feature>
<protein>
    <submittedName>
        <fullName evidence="2">Uncharacterized protein</fullName>
    </submittedName>
</protein>
<organism evidence="2 3">
    <name type="scientific">Araneus ventricosus</name>
    <name type="common">Orbweaver spider</name>
    <name type="synonym">Epeira ventricosa</name>
    <dbReference type="NCBI Taxonomy" id="182803"/>
    <lineage>
        <taxon>Eukaryota</taxon>
        <taxon>Metazoa</taxon>
        <taxon>Ecdysozoa</taxon>
        <taxon>Arthropoda</taxon>
        <taxon>Chelicerata</taxon>
        <taxon>Arachnida</taxon>
        <taxon>Araneae</taxon>
        <taxon>Araneomorphae</taxon>
        <taxon>Entelegynae</taxon>
        <taxon>Araneoidea</taxon>
        <taxon>Araneidae</taxon>
        <taxon>Araneus</taxon>
    </lineage>
</organism>
<evidence type="ECO:0000313" key="3">
    <source>
        <dbReference type="Proteomes" id="UP000499080"/>
    </source>
</evidence>
<keyword evidence="3" id="KW-1185">Reference proteome</keyword>
<evidence type="ECO:0000313" key="2">
    <source>
        <dbReference type="EMBL" id="GBM56946.1"/>
    </source>
</evidence>
<comment type="caution">
    <text evidence="2">The sequence shown here is derived from an EMBL/GenBank/DDBJ whole genome shotgun (WGS) entry which is preliminary data.</text>
</comment>
<reference evidence="2 3" key="1">
    <citation type="journal article" date="2019" name="Sci. Rep.">
        <title>Orb-weaving spider Araneus ventricosus genome elucidates the spidroin gene catalogue.</title>
        <authorList>
            <person name="Kono N."/>
            <person name="Nakamura H."/>
            <person name="Ohtoshi R."/>
            <person name="Moran D.A.P."/>
            <person name="Shinohara A."/>
            <person name="Yoshida Y."/>
            <person name="Fujiwara M."/>
            <person name="Mori M."/>
            <person name="Tomita M."/>
            <person name="Arakawa K."/>
        </authorList>
    </citation>
    <scope>NUCLEOTIDE SEQUENCE [LARGE SCALE GENOMIC DNA]</scope>
</reference>
<dbReference type="Proteomes" id="UP000499080">
    <property type="component" value="Unassembled WGS sequence"/>
</dbReference>
<dbReference type="EMBL" id="BGPR01001569">
    <property type="protein sequence ID" value="GBM56946.1"/>
    <property type="molecule type" value="Genomic_DNA"/>
</dbReference>